<reference evidence="5 6" key="1">
    <citation type="journal article" date="2019" name="Sci. Rep.">
        <title>Comparative genomics of chytrid fungi reveal insights into the obligate biotrophic and pathogenic lifestyle of Synchytrium endobioticum.</title>
        <authorList>
            <person name="van de Vossenberg B.T.L.H."/>
            <person name="Warris S."/>
            <person name="Nguyen H.D.T."/>
            <person name="van Gent-Pelzer M.P.E."/>
            <person name="Joly D.L."/>
            <person name="van de Geest H.C."/>
            <person name="Bonants P.J.M."/>
            <person name="Smith D.S."/>
            <person name="Levesque C.A."/>
            <person name="van der Lee T.A.J."/>
        </authorList>
    </citation>
    <scope>NUCLEOTIDE SEQUENCE [LARGE SCALE GENOMIC DNA]</scope>
    <source>
        <strain evidence="4 6">LEV6574</strain>
        <strain evidence="3 5">MB42</strain>
    </source>
</reference>
<feature type="compositionally biased region" description="Basic and acidic residues" evidence="1">
    <location>
        <begin position="268"/>
        <end position="278"/>
    </location>
</feature>
<comment type="caution">
    <text evidence="4">The sequence shown here is derived from an EMBL/GenBank/DDBJ whole genome shotgun (WGS) entry which is preliminary data.</text>
</comment>
<evidence type="ECO:0000313" key="4">
    <source>
        <dbReference type="EMBL" id="TPX48190.1"/>
    </source>
</evidence>
<feature type="transmembrane region" description="Helical" evidence="2">
    <location>
        <begin position="140"/>
        <end position="162"/>
    </location>
</feature>
<keyword evidence="2" id="KW-0812">Transmembrane</keyword>
<evidence type="ECO:0000256" key="2">
    <source>
        <dbReference type="SAM" id="Phobius"/>
    </source>
</evidence>
<organism evidence="4 6">
    <name type="scientific">Synchytrium endobioticum</name>
    <dbReference type="NCBI Taxonomy" id="286115"/>
    <lineage>
        <taxon>Eukaryota</taxon>
        <taxon>Fungi</taxon>
        <taxon>Fungi incertae sedis</taxon>
        <taxon>Chytridiomycota</taxon>
        <taxon>Chytridiomycota incertae sedis</taxon>
        <taxon>Chytridiomycetes</taxon>
        <taxon>Synchytriales</taxon>
        <taxon>Synchytriaceae</taxon>
        <taxon>Synchytrium</taxon>
    </lineage>
</organism>
<protein>
    <submittedName>
        <fullName evidence="4">Uncharacterized protein</fullName>
    </submittedName>
</protein>
<name>A0A507DBA5_9FUNG</name>
<feature type="compositionally biased region" description="Polar residues" evidence="1">
    <location>
        <begin position="256"/>
        <end position="266"/>
    </location>
</feature>
<dbReference type="Proteomes" id="UP000320475">
    <property type="component" value="Unassembled WGS sequence"/>
</dbReference>
<dbReference type="EMBL" id="QEAM01000057">
    <property type="protein sequence ID" value="TPX48190.1"/>
    <property type="molecule type" value="Genomic_DNA"/>
</dbReference>
<dbReference type="VEuPathDB" id="FungiDB:SeMB42_g03907"/>
<gene>
    <name evidence="4" type="ORF">SeLEV6574_g02174</name>
    <name evidence="3" type="ORF">SeMB42_g03907</name>
</gene>
<sequence>MAGRVSSAISALARRVTRCAAFGENKARDNGIGQRTAEQGRPLGLAIPTLVEHLASPSPSKRHTKQLWLRHGAISPPRSAHLSTNIWGCTTTASSLAPSSAPQLDRSTAATVHQASSIPMLDTPTPPLADQTMQTLDARLLLLMMAVVAIISWACALAAMLVSQALARVVVDGVQTWCGARRWDTWLLFIKMQSIAVGYAVKELVDAEGVDTAFWISVQEITDACGCAGTAGAAGNEHSDEEDTDDDFVGLDHGQANGTADSSFDQRYQYDEALRRQE</sequence>
<evidence type="ECO:0000256" key="1">
    <source>
        <dbReference type="SAM" id="MobiDB-lite"/>
    </source>
</evidence>
<accession>A0A507DBA5</accession>
<keyword evidence="2" id="KW-0472">Membrane</keyword>
<evidence type="ECO:0000313" key="3">
    <source>
        <dbReference type="EMBL" id="TPX45700.1"/>
    </source>
</evidence>
<dbReference type="Proteomes" id="UP000317494">
    <property type="component" value="Unassembled WGS sequence"/>
</dbReference>
<evidence type="ECO:0000313" key="6">
    <source>
        <dbReference type="Proteomes" id="UP000320475"/>
    </source>
</evidence>
<dbReference type="AlphaFoldDB" id="A0A507DBA5"/>
<feature type="region of interest" description="Disordered" evidence="1">
    <location>
        <begin position="232"/>
        <end position="278"/>
    </location>
</feature>
<feature type="compositionally biased region" description="Acidic residues" evidence="1">
    <location>
        <begin position="239"/>
        <end position="249"/>
    </location>
</feature>
<evidence type="ECO:0000313" key="5">
    <source>
        <dbReference type="Proteomes" id="UP000317494"/>
    </source>
</evidence>
<dbReference type="EMBL" id="QEAN01000148">
    <property type="protein sequence ID" value="TPX45700.1"/>
    <property type="molecule type" value="Genomic_DNA"/>
</dbReference>
<proteinExistence type="predicted"/>
<keyword evidence="5" id="KW-1185">Reference proteome</keyword>
<keyword evidence="2" id="KW-1133">Transmembrane helix</keyword>